<gene>
    <name evidence="2" type="ORF">HKT18_05660</name>
</gene>
<keyword evidence="3" id="KW-1185">Reference proteome</keyword>
<dbReference type="GO" id="GO:0016747">
    <property type="term" value="F:acyltransferase activity, transferring groups other than amino-acyl groups"/>
    <property type="evidence" value="ECO:0007669"/>
    <property type="project" value="InterPro"/>
</dbReference>
<evidence type="ECO:0000313" key="2">
    <source>
        <dbReference type="EMBL" id="NNT71700.1"/>
    </source>
</evidence>
<feature type="domain" description="N-acetyltransferase" evidence="1">
    <location>
        <begin position="6"/>
        <end position="147"/>
    </location>
</feature>
<dbReference type="InterPro" id="IPR000182">
    <property type="entry name" value="GNAT_dom"/>
</dbReference>
<dbReference type="Proteomes" id="UP000536509">
    <property type="component" value="Unassembled WGS sequence"/>
</dbReference>
<dbReference type="InterPro" id="IPR041496">
    <property type="entry name" value="YitH/HolE_GNAT"/>
</dbReference>
<dbReference type="InterPro" id="IPR052729">
    <property type="entry name" value="Acyl/Acetyltrans_Enzymes"/>
</dbReference>
<keyword evidence="2" id="KW-0808">Transferase</keyword>
<sequence length="286" mass="32515">MNDSELLFRRLTFEEFQTLVQWAALEGWNPGLEDAAIFWATDPEGFYGYFDKETLIAGGSIVAYDGQFGFMGFFIVHPNYRAKGIGRTLWQQRRDTLLSRLQPDASIGMDGVVAMQPFYQKGGFEIAYRDERYEKTGKPYPINPLVQKVTEKDWEAICALDLECFGVGRTRFLKLWLEASNAKAFQYTDHNHLLGFAVIRPCQTGYKIGPLFAENETVAAALYERCLTEAIDEPVYLDIPVCNEAAVNLVQQYKATYVFECARMYYGKPPKVAVEKVFGITSFELG</sequence>
<comment type="caution">
    <text evidence="2">The sequence shown here is derived from an EMBL/GenBank/DDBJ whole genome shotgun (WGS) entry which is preliminary data.</text>
</comment>
<dbReference type="PANTHER" id="PTHR47237:SF2">
    <property type="entry name" value="BLL4206 PROTEIN"/>
    <property type="match status" value="1"/>
</dbReference>
<reference evidence="2 3" key="1">
    <citation type="submission" date="2020-05" db="EMBL/GenBank/DDBJ databases">
        <title>Draft genome of Flavobacterium sp. IMCC34852.</title>
        <authorList>
            <person name="Song J."/>
            <person name="Cho J.-C."/>
        </authorList>
    </citation>
    <scope>NUCLEOTIDE SEQUENCE [LARGE SCALE GENOMIC DNA]</scope>
    <source>
        <strain evidence="2 3">IMCC34852</strain>
    </source>
</reference>
<dbReference type="PROSITE" id="PS51186">
    <property type="entry name" value="GNAT"/>
    <property type="match status" value="2"/>
</dbReference>
<evidence type="ECO:0000313" key="3">
    <source>
        <dbReference type="Proteomes" id="UP000536509"/>
    </source>
</evidence>
<protein>
    <submittedName>
        <fullName evidence="2">GNAT family N-acetyltransferase</fullName>
    </submittedName>
</protein>
<dbReference type="Gene3D" id="3.40.630.30">
    <property type="match status" value="1"/>
</dbReference>
<name>A0A7Y3VYH5_9FLAO</name>
<dbReference type="AlphaFoldDB" id="A0A7Y3VYH5"/>
<dbReference type="RefSeq" id="WP_171221882.1">
    <property type="nucleotide sequence ID" value="NZ_CP121446.1"/>
</dbReference>
<proteinExistence type="predicted"/>
<dbReference type="Pfam" id="PF18014">
    <property type="entry name" value="Acetyltransf_18"/>
    <property type="match status" value="1"/>
</dbReference>
<accession>A0A7Y3VYH5</accession>
<dbReference type="SUPFAM" id="SSF55729">
    <property type="entry name" value="Acyl-CoA N-acyltransferases (Nat)"/>
    <property type="match status" value="1"/>
</dbReference>
<organism evidence="2 3">
    <name type="scientific">Flavobacterium rivulicola</name>
    <dbReference type="NCBI Taxonomy" id="2732161"/>
    <lineage>
        <taxon>Bacteria</taxon>
        <taxon>Pseudomonadati</taxon>
        <taxon>Bacteroidota</taxon>
        <taxon>Flavobacteriia</taxon>
        <taxon>Flavobacteriales</taxon>
        <taxon>Flavobacteriaceae</taxon>
        <taxon>Flavobacterium</taxon>
    </lineage>
</organism>
<dbReference type="Pfam" id="PF00583">
    <property type="entry name" value="Acetyltransf_1"/>
    <property type="match status" value="1"/>
</dbReference>
<dbReference type="InterPro" id="IPR016181">
    <property type="entry name" value="Acyl_CoA_acyltransferase"/>
</dbReference>
<dbReference type="CDD" id="cd04301">
    <property type="entry name" value="NAT_SF"/>
    <property type="match status" value="1"/>
</dbReference>
<feature type="domain" description="N-acetyltransferase" evidence="1">
    <location>
        <begin position="144"/>
        <end position="271"/>
    </location>
</feature>
<dbReference type="Gene3D" id="3.40.630.90">
    <property type="match status" value="1"/>
</dbReference>
<dbReference type="PANTHER" id="PTHR47237">
    <property type="entry name" value="SLL0310 PROTEIN"/>
    <property type="match status" value="1"/>
</dbReference>
<evidence type="ECO:0000259" key="1">
    <source>
        <dbReference type="PROSITE" id="PS51186"/>
    </source>
</evidence>
<dbReference type="EMBL" id="JABEVX010000002">
    <property type="protein sequence ID" value="NNT71700.1"/>
    <property type="molecule type" value="Genomic_DNA"/>
</dbReference>